<dbReference type="EnsemblPlants" id="PGSC0003DMT400036536">
    <property type="protein sequence ID" value="PGSC0003DMT400036536"/>
    <property type="gene ID" value="PGSC0003DMG400014079"/>
</dbReference>
<dbReference type="AlphaFoldDB" id="M1B3S9"/>
<dbReference type="PANTHER" id="PTHR45654">
    <property type="entry name" value="HOMEOBOX-LEUCINE ZIPPER PROTEIN MERISTEM L1"/>
    <property type="match status" value="1"/>
</dbReference>
<keyword evidence="4" id="KW-1185">Reference proteome</keyword>
<evidence type="ECO:0000256" key="1">
    <source>
        <dbReference type="SAM" id="Phobius"/>
    </source>
</evidence>
<name>M1B3S9_SOLTU</name>
<keyword evidence="1" id="KW-0812">Transmembrane</keyword>
<dbReference type="Gramene" id="PGSC0003DMT400036536">
    <property type="protein sequence ID" value="PGSC0003DMT400036536"/>
    <property type="gene ID" value="PGSC0003DMG400014079"/>
</dbReference>
<feature type="transmembrane region" description="Helical" evidence="1">
    <location>
        <begin position="124"/>
        <end position="145"/>
    </location>
</feature>
<dbReference type="InterPro" id="IPR042160">
    <property type="entry name" value="HD-Zip_IV"/>
</dbReference>
<organism evidence="3 4">
    <name type="scientific">Solanum tuberosum</name>
    <name type="common">Potato</name>
    <dbReference type="NCBI Taxonomy" id="4113"/>
    <lineage>
        <taxon>Eukaryota</taxon>
        <taxon>Viridiplantae</taxon>
        <taxon>Streptophyta</taxon>
        <taxon>Embryophyta</taxon>
        <taxon>Tracheophyta</taxon>
        <taxon>Spermatophyta</taxon>
        <taxon>Magnoliopsida</taxon>
        <taxon>eudicotyledons</taxon>
        <taxon>Gunneridae</taxon>
        <taxon>Pentapetalae</taxon>
        <taxon>asterids</taxon>
        <taxon>lamiids</taxon>
        <taxon>Solanales</taxon>
        <taxon>Solanaceae</taxon>
        <taxon>Solanoideae</taxon>
        <taxon>Solaneae</taxon>
        <taxon>Solanum</taxon>
    </lineage>
</organism>
<keyword evidence="1" id="KW-0472">Membrane</keyword>
<sequence>MAVGSNDEIGMWMLAQRMTHNFCAGVCATTHKWKIIQLENGEYPKLMTRTNIGDMGEPIGVVLSATNTIRFLSQAGDAFALTKLCPLQWNFSYSEPAEPSKIVEEEVYEEVEEKASKDETKIEVVAHSTVLNGLSMLIVFFRLMLFKF</sequence>
<dbReference type="Proteomes" id="UP000011115">
    <property type="component" value="Unassembled WGS sequence"/>
</dbReference>
<reference evidence="4" key="1">
    <citation type="journal article" date="2011" name="Nature">
        <title>Genome sequence and analysis of the tuber crop potato.</title>
        <authorList>
            <consortium name="The Potato Genome Sequencing Consortium"/>
        </authorList>
    </citation>
    <scope>NUCLEOTIDE SEQUENCE [LARGE SCALE GENOMIC DNA]</scope>
    <source>
        <strain evidence="4">cv. DM1-3 516 R44</strain>
    </source>
</reference>
<dbReference type="InterPro" id="IPR057993">
    <property type="entry name" value="HD-Zip_IV_C"/>
</dbReference>
<dbReference type="PaxDb" id="4113-PGSC0003DMT400036536"/>
<evidence type="ECO:0000313" key="3">
    <source>
        <dbReference type="EnsemblPlants" id="PGSC0003DMT400036536"/>
    </source>
</evidence>
<dbReference type="InParanoid" id="M1B3S9"/>
<dbReference type="PANTHER" id="PTHR45654:SF20">
    <property type="entry name" value="HOMEOBOX PROTEIN"/>
    <property type="match status" value="1"/>
</dbReference>
<evidence type="ECO:0000313" key="4">
    <source>
        <dbReference type="Proteomes" id="UP000011115"/>
    </source>
</evidence>
<protein>
    <submittedName>
        <fullName evidence="3">Homeodomain protein GL2-like 1</fullName>
    </submittedName>
</protein>
<evidence type="ECO:0000259" key="2">
    <source>
        <dbReference type="Pfam" id="PF25797"/>
    </source>
</evidence>
<proteinExistence type="predicted"/>
<keyword evidence="1" id="KW-1133">Transmembrane helix</keyword>
<accession>M1B3S9</accession>
<feature type="domain" description="HD-Zip IV C-terminal" evidence="2">
    <location>
        <begin position="11"/>
        <end position="71"/>
    </location>
</feature>
<dbReference type="HOGENOM" id="CLU_1761991_0_0_1"/>
<reference evidence="3" key="2">
    <citation type="submission" date="2015-06" db="UniProtKB">
        <authorList>
            <consortium name="EnsemblPlants"/>
        </authorList>
    </citation>
    <scope>IDENTIFICATION</scope>
    <source>
        <strain evidence="3">DM1-3 516 R44</strain>
    </source>
</reference>
<dbReference type="Pfam" id="PF25797">
    <property type="entry name" value="PDF2_C"/>
    <property type="match status" value="1"/>
</dbReference>